<evidence type="ECO:0000313" key="2">
    <source>
        <dbReference type="Proteomes" id="UP000321085"/>
    </source>
</evidence>
<keyword evidence="2" id="KW-1185">Reference proteome</keyword>
<organism evidence="1 2">
    <name type="scientific">Microvirga aerophila</name>
    <dbReference type="NCBI Taxonomy" id="670291"/>
    <lineage>
        <taxon>Bacteria</taxon>
        <taxon>Pseudomonadati</taxon>
        <taxon>Pseudomonadota</taxon>
        <taxon>Alphaproteobacteria</taxon>
        <taxon>Hyphomicrobiales</taxon>
        <taxon>Methylobacteriaceae</taxon>
        <taxon>Microvirga</taxon>
    </lineage>
</organism>
<comment type="caution">
    <text evidence="1">The sequence shown here is derived from an EMBL/GenBank/DDBJ whole genome shotgun (WGS) entry which is preliminary data.</text>
</comment>
<protein>
    <submittedName>
        <fullName evidence="1">Uncharacterized protein</fullName>
    </submittedName>
</protein>
<sequence length="339" mass="37125">MAYSTARLEKYLDYVDRLLDVYRLGIREAPNGDHYLTFKVTTTNTRQEHLENKIITHINNAVDPDAYGVDTGPTGGKRTSTYTVILDESNHDIDLISGRYRDYHNDVAGISRNDAKYATQPGYPTPYLIDGVPFKIYPPHSTVLGQSIGDWAEEWWTWALQAPANPDTFEGNPLTDTTGEFAHVNNDGPVFFVAGAFPPFGPATVERSFAVEEGTPLLVPVVNNLWLATGGDTEADANAALDAWKASVDSFFFEIDGKPVENVSAHLEETDFFSPGSATPGSLLAALVPEPDPNEDFAPSRDAGYWLMIDDLPQGKHTLHFGGTAGGNTINVTDHIYIT</sequence>
<reference evidence="1 2" key="1">
    <citation type="submission" date="2019-07" db="EMBL/GenBank/DDBJ databases">
        <title>Whole genome shotgun sequence of Microvirga aerophila NBRC 106136.</title>
        <authorList>
            <person name="Hosoyama A."/>
            <person name="Uohara A."/>
            <person name="Ohji S."/>
            <person name="Ichikawa N."/>
        </authorList>
    </citation>
    <scope>NUCLEOTIDE SEQUENCE [LARGE SCALE GENOMIC DNA]</scope>
    <source>
        <strain evidence="1 2">NBRC 106136</strain>
    </source>
</reference>
<proteinExistence type="predicted"/>
<dbReference type="RefSeq" id="WP_114189307.1">
    <property type="nucleotide sequence ID" value="NZ_BJYU01000217.1"/>
</dbReference>
<dbReference type="EMBL" id="BJYU01000217">
    <property type="protein sequence ID" value="GEO18615.1"/>
    <property type="molecule type" value="Genomic_DNA"/>
</dbReference>
<dbReference type="OrthoDB" id="5511088at2"/>
<name>A0A512C327_9HYPH</name>
<accession>A0A512C327</accession>
<evidence type="ECO:0000313" key="1">
    <source>
        <dbReference type="EMBL" id="GEO18615.1"/>
    </source>
</evidence>
<dbReference type="Proteomes" id="UP000321085">
    <property type="component" value="Unassembled WGS sequence"/>
</dbReference>
<dbReference type="AlphaFoldDB" id="A0A512C327"/>
<gene>
    <name evidence="1" type="ORF">MAE02_63110</name>
</gene>